<dbReference type="SMART" id="SM00360">
    <property type="entry name" value="RRM"/>
    <property type="match status" value="1"/>
</dbReference>
<dbReference type="InterPro" id="IPR035979">
    <property type="entry name" value="RBD_domain_sf"/>
</dbReference>
<dbReference type="Ensembl" id="ENSCWAT00000008074.1">
    <property type="protein sequence ID" value="ENSCWAP00000007410.1"/>
    <property type="gene ID" value="ENSCWAG00000005764.1"/>
</dbReference>
<dbReference type="Proteomes" id="UP000694540">
    <property type="component" value="Unplaced"/>
</dbReference>
<keyword evidence="5" id="KW-1185">Reference proteome</keyword>
<name>A0A8C3VWK2_9CETA</name>
<dbReference type="GeneTree" id="ENSGT00940000162929"/>
<reference evidence="4" key="2">
    <citation type="submission" date="2025-09" db="UniProtKB">
        <authorList>
            <consortium name="Ensembl"/>
        </authorList>
    </citation>
    <scope>IDENTIFICATION</scope>
</reference>
<protein>
    <recommendedName>
        <fullName evidence="3">RRM domain-containing protein</fullName>
    </recommendedName>
</protein>
<dbReference type="InterPro" id="IPR012677">
    <property type="entry name" value="Nucleotide-bd_a/b_plait_sf"/>
</dbReference>
<accession>A0A8C3VWK2</accession>
<evidence type="ECO:0000259" key="3">
    <source>
        <dbReference type="PROSITE" id="PS50102"/>
    </source>
</evidence>
<dbReference type="Gene3D" id="3.30.70.330">
    <property type="match status" value="1"/>
</dbReference>
<sequence>MLEADRPEKLFVGGLSADTDELALEATFGRYGRVAELRLMRSRETGHSRGFAFVAFESPADAKAAARDMNGKTSTLSLPVKNFLLISSP</sequence>
<proteinExistence type="predicted"/>
<reference evidence="4" key="1">
    <citation type="submission" date="2025-08" db="UniProtKB">
        <authorList>
            <consortium name="Ensembl"/>
        </authorList>
    </citation>
    <scope>IDENTIFICATION</scope>
</reference>
<dbReference type="GO" id="GO:0003723">
    <property type="term" value="F:RNA binding"/>
    <property type="evidence" value="ECO:0007669"/>
    <property type="project" value="UniProtKB-UniRule"/>
</dbReference>
<dbReference type="SUPFAM" id="SSF54928">
    <property type="entry name" value="RNA-binding domain, RBD"/>
    <property type="match status" value="1"/>
</dbReference>
<dbReference type="PROSITE" id="PS50102">
    <property type="entry name" value="RRM"/>
    <property type="match status" value="1"/>
</dbReference>
<evidence type="ECO:0000313" key="5">
    <source>
        <dbReference type="Proteomes" id="UP000694540"/>
    </source>
</evidence>
<dbReference type="InterPro" id="IPR050441">
    <property type="entry name" value="RBM"/>
</dbReference>
<keyword evidence="1 2" id="KW-0694">RNA-binding</keyword>
<organism evidence="4 5">
    <name type="scientific">Catagonus wagneri</name>
    <name type="common">Chacoan peccary</name>
    <dbReference type="NCBI Taxonomy" id="51154"/>
    <lineage>
        <taxon>Eukaryota</taxon>
        <taxon>Metazoa</taxon>
        <taxon>Chordata</taxon>
        <taxon>Craniata</taxon>
        <taxon>Vertebrata</taxon>
        <taxon>Euteleostomi</taxon>
        <taxon>Mammalia</taxon>
        <taxon>Eutheria</taxon>
        <taxon>Laurasiatheria</taxon>
        <taxon>Artiodactyla</taxon>
        <taxon>Suina</taxon>
        <taxon>Tayassuidae</taxon>
        <taxon>Catagonus</taxon>
    </lineage>
</organism>
<dbReference type="Pfam" id="PF00076">
    <property type="entry name" value="RRM_1"/>
    <property type="match status" value="1"/>
</dbReference>
<dbReference type="InterPro" id="IPR000504">
    <property type="entry name" value="RRM_dom"/>
</dbReference>
<dbReference type="AlphaFoldDB" id="A0A8C3VWK2"/>
<feature type="domain" description="RRM" evidence="3">
    <location>
        <begin position="8"/>
        <end position="72"/>
    </location>
</feature>
<evidence type="ECO:0000313" key="4">
    <source>
        <dbReference type="Ensembl" id="ENSCWAP00000007410.1"/>
    </source>
</evidence>
<dbReference type="PANTHER" id="PTHR48034">
    <property type="entry name" value="TRANSFORMER-2 SEX-DETERMINING PROTEIN-RELATED"/>
    <property type="match status" value="1"/>
</dbReference>
<evidence type="ECO:0000256" key="2">
    <source>
        <dbReference type="PROSITE-ProRule" id="PRU00176"/>
    </source>
</evidence>
<evidence type="ECO:0000256" key="1">
    <source>
        <dbReference type="ARBA" id="ARBA00022884"/>
    </source>
</evidence>